<keyword evidence="4" id="KW-1133">Transmembrane helix</keyword>
<dbReference type="Pfam" id="PF24681">
    <property type="entry name" value="Kelch_KLHDC2_KLHL20_DRC7"/>
    <property type="match status" value="1"/>
</dbReference>
<dbReference type="STRING" id="1314771.A0A197KIA9"/>
<reference evidence="6 7" key="1">
    <citation type="submission" date="2016-05" db="EMBL/GenBank/DDBJ databases">
        <title>Genome sequencing reveals origins of a unique bacterial endosymbiosis in the earliest lineages of terrestrial Fungi.</title>
        <authorList>
            <consortium name="DOE Joint Genome Institute"/>
            <person name="Uehling J."/>
            <person name="Gryganskyi A."/>
            <person name="Hameed K."/>
            <person name="Tschaplinski T."/>
            <person name="Misztal P."/>
            <person name="Wu S."/>
            <person name="Desiro A."/>
            <person name="Vande Pol N."/>
            <person name="Du Z.-Y."/>
            <person name="Zienkiewicz A."/>
            <person name="Zienkiewicz K."/>
            <person name="Morin E."/>
            <person name="Tisserant E."/>
            <person name="Splivallo R."/>
            <person name="Hainaut M."/>
            <person name="Henrissat B."/>
            <person name="Ohm R."/>
            <person name="Kuo A."/>
            <person name="Yan J."/>
            <person name="Lipzen A."/>
            <person name="Nolan M."/>
            <person name="Labutti K."/>
            <person name="Barry K."/>
            <person name="Goldstein A."/>
            <person name="Labbe J."/>
            <person name="Schadt C."/>
            <person name="Tuskan G."/>
            <person name="Grigoriev I."/>
            <person name="Martin F."/>
            <person name="Vilgalys R."/>
            <person name="Bonito G."/>
        </authorList>
    </citation>
    <scope>NUCLEOTIDE SEQUENCE [LARGE SCALE GENOMIC DNA]</scope>
    <source>
        <strain evidence="6 7">AG-77</strain>
    </source>
</reference>
<keyword evidence="4" id="KW-0812">Transmembrane</keyword>
<keyword evidence="4" id="KW-0472">Membrane</keyword>
<feature type="signal peptide" evidence="5">
    <location>
        <begin position="1"/>
        <end position="22"/>
    </location>
</feature>
<sequence length="673" mass="73374">MPSVPVIFFIATTATLATFVSAQLAVPVCCMSYTHIDETTLYIQGGLDNNRTAVNQFIALDLTIPAWDASAPPWKIPLNLNGTNPPTSSWHSMVVAKDRGKLFIWDALQTTAVWWTYNIDENSWRNYAVPTGTAEMATTNSSILVNFTRQAGIRNGVNLATGEVYVSSGAGDGTQMTLHTIDPTTGLPATSRPSNIRQNPIAHESFVWSIYRNSFLHYGGRSMNGTKSNPQLNELLTMNNWVTLETNGTSPGDVSGHCMVPAYGGRNMIVFGGAGLDGIAKADIYILDLPTSTWTTGKPADASQARTNMACAVAGDNFIAWGGERNNVNMDAVPIIYDLKNNEWTTQFKRNTILGATKPSTHSTVQDIAAIGGGLAGVMVVAIIVFLFYRRRIPSRNGTHNDSNGSADGFSLRDPQNPDGDPMAELLGVLLTSSSASPSNPLRMHYNREDFFKRLAASPLAGPHTILRDPQGEQQHRSTSADEDEAVRVNSGCHDQHPSPLNPPRSPHMVNHSTADLSDWPSDDIDNDNSGEHEGAKRAQQPPLPPPSPSPSPSSPSSPSPPLPSSPRNPQTETTDRLDGPPRAPQWQKSLPPVVFLDHSQYLERSQELTWMMEAIKAEKEVLDRRKLVQDVLVAQMRANYPVPPLPSSNPQNGVDIFILDVYNYVFSTSVFK</sequence>
<feature type="transmembrane region" description="Helical" evidence="4">
    <location>
        <begin position="368"/>
        <end position="389"/>
    </location>
</feature>
<evidence type="ECO:0000256" key="1">
    <source>
        <dbReference type="ARBA" id="ARBA00022441"/>
    </source>
</evidence>
<evidence type="ECO:0000313" key="6">
    <source>
        <dbReference type="EMBL" id="OAQ36356.1"/>
    </source>
</evidence>
<dbReference type="PANTHER" id="PTHR46093">
    <property type="entry name" value="ACYL-COA-BINDING DOMAIN-CONTAINING PROTEIN 5"/>
    <property type="match status" value="1"/>
</dbReference>
<feature type="compositionally biased region" description="Basic and acidic residues" evidence="3">
    <location>
        <begin position="466"/>
        <end position="480"/>
    </location>
</feature>
<accession>A0A197KIA9</accession>
<keyword evidence="2" id="KW-0677">Repeat</keyword>
<keyword evidence="5" id="KW-0732">Signal</keyword>
<keyword evidence="1" id="KW-0880">Kelch repeat</keyword>
<evidence type="ECO:0000256" key="2">
    <source>
        <dbReference type="ARBA" id="ARBA00022737"/>
    </source>
</evidence>
<feature type="region of interest" description="Disordered" evidence="3">
    <location>
        <begin position="397"/>
        <end position="424"/>
    </location>
</feature>
<dbReference type="AlphaFoldDB" id="A0A197KIA9"/>
<feature type="chain" id="PRO_5008276920" description="Galactose oxidase" evidence="5">
    <location>
        <begin position="23"/>
        <end position="673"/>
    </location>
</feature>
<feature type="compositionally biased region" description="Polar residues" evidence="3">
    <location>
        <begin position="397"/>
        <end position="406"/>
    </location>
</feature>
<dbReference type="Proteomes" id="UP000078512">
    <property type="component" value="Unassembled WGS sequence"/>
</dbReference>
<evidence type="ECO:0000256" key="5">
    <source>
        <dbReference type="SAM" id="SignalP"/>
    </source>
</evidence>
<dbReference type="CDD" id="cd12087">
    <property type="entry name" value="TM_EGFR-like"/>
    <property type="match status" value="1"/>
</dbReference>
<name>A0A197KIA9_9FUNG</name>
<gene>
    <name evidence="6" type="ORF">K457DRAFT_12851</name>
</gene>
<feature type="region of interest" description="Disordered" evidence="3">
    <location>
        <begin position="462"/>
        <end position="591"/>
    </location>
</feature>
<feature type="compositionally biased region" description="Pro residues" evidence="3">
    <location>
        <begin position="542"/>
        <end position="567"/>
    </location>
</feature>
<dbReference type="OrthoDB" id="432528at2759"/>
<proteinExistence type="predicted"/>
<keyword evidence="7" id="KW-1185">Reference proteome</keyword>
<protein>
    <recommendedName>
        <fullName evidence="8">Galactose oxidase</fullName>
    </recommendedName>
</protein>
<dbReference type="InterPro" id="IPR015915">
    <property type="entry name" value="Kelch-typ_b-propeller"/>
</dbReference>
<dbReference type="EMBL" id="KV442012">
    <property type="protein sequence ID" value="OAQ36356.1"/>
    <property type="molecule type" value="Genomic_DNA"/>
</dbReference>
<organism evidence="6 7">
    <name type="scientific">Linnemannia elongata AG-77</name>
    <dbReference type="NCBI Taxonomy" id="1314771"/>
    <lineage>
        <taxon>Eukaryota</taxon>
        <taxon>Fungi</taxon>
        <taxon>Fungi incertae sedis</taxon>
        <taxon>Mucoromycota</taxon>
        <taxon>Mortierellomycotina</taxon>
        <taxon>Mortierellomycetes</taxon>
        <taxon>Mortierellales</taxon>
        <taxon>Mortierellaceae</taxon>
        <taxon>Linnemannia</taxon>
    </lineage>
</organism>
<dbReference type="PANTHER" id="PTHR46093:SF18">
    <property type="entry name" value="FIBRONECTIN TYPE-III DOMAIN-CONTAINING PROTEIN"/>
    <property type="match status" value="1"/>
</dbReference>
<evidence type="ECO:0000313" key="7">
    <source>
        <dbReference type="Proteomes" id="UP000078512"/>
    </source>
</evidence>
<dbReference type="Gene3D" id="2.120.10.80">
    <property type="entry name" value="Kelch-type beta propeller"/>
    <property type="match status" value="2"/>
</dbReference>
<dbReference type="SUPFAM" id="SSF117281">
    <property type="entry name" value="Kelch motif"/>
    <property type="match status" value="2"/>
</dbReference>
<evidence type="ECO:0000256" key="4">
    <source>
        <dbReference type="SAM" id="Phobius"/>
    </source>
</evidence>
<evidence type="ECO:0000256" key="3">
    <source>
        <dbReference type="SAM" id="MobiDB-lite"/>
    </source>
</evidence>
<evidence type="ECO:0008006" key="8">
    <source>
        <dbReference type="Google" id="ProtNLM"/>
    </source>
</evidence>